<gene>
    <name evidence="1" type="ORF">C4520_04810</name>
</gene>
<dbReference type="Proteomes" id="UP000265882">
    <property type="component" value="Unassembled WGS sequence"/>
</dbReference>
<reference evidence="1 2" key="1">
    <citation type="journal article" date="2017" name="ISME J.">
        <title>Energy and carbon metabolisms in a deep terrestrial subsurface fluid microbial community.</title>
        <authorList>
            <person name="Momper L."/>
            <person name="Jungbluth S.P."/>
            <person name="Lee M.D."/>
            <person name="Amend J.P."/>
        </authorList>
    </citation>
    <scope>NUCLEOTIDE SEQUENCE [LARGE SCALE GENOMIC DNA]</scope>
    <source>
        <strain evidence="1">SURF_5</strain>
    </source>
</reference>
<accession>A0A3A4NYT2</accession>
<evidence type="ECO:0008006" key="3">
    <source>
        <dbReference type="Google" id="ProtNLM"/>
    </source>
</evidence>
<organism evidence="1 2">
    <name type="scientific">Abyssobacteria bacterium (strain SURF_5)</name>
    <dbReference type="NCBI Taxonomy" id="2093360"/>
    <lineage>
        <taxon>Bacteria</taxon>
        <taxon>Pseudomonadati</taxon>
        <taxon>Candidatus Hydrogenedentota</taxon>
        <taxon>Candidatus Abyssobacteria</taxon>
    </lineage>
</organism>
<name>A0A3A4NYT2_ABYX5</name>
<dbReference type="EMBL" id="QZKU01000041">
    <property type="protein sequence ID" value="RJP24019.1"/>
    <property type="molecule type" value="Genomic_DNA"/>
</dbReference>
<comment type="caution">
    <text evidence="1">The sequence shown here is derived from an EMBL/GenBank/DDBJ whole genome shotgun (WGS) entry which is preliminary data.</text>
</comment>
<dbReference type="AlphaFoldDB" id="A0A3A4NYT2"/>
<sequence length="183" mass="20562">MMDIMPEAEVSLRLAFWLIKKRLVRQKIDVAIDGAQVYTNKTVHFNLPAFLKDAGWTTEQPAKWQGVYRTPDTPVIINVHSRPGQGDLVANLISGKNLRVECKKGPLSRKSSSPEYRLIREALGQLLTMKEVGEKDILAVAVPHSQKFAELASRWREAPLLKQFRIRILTVDGTGNVEGFALT</sequence>
<evidence type="ECO:0000313" key="1">
    <source>
        <dbReference type="EMBL" id="RJP24019.1"/>
    </source>
</evidence>
<proteinExistence type="predicted"/>
<evidence type="ECO:0000313" key="2">
    <source>
        <dbReference type="Proteomes" id="UP000265882"/>
    </source>
</evidence>
<protein>
    <recommendedName>
        <fullName evidence="3">Restriction endonuclease</fullName>
    </recommendedName>
</protein>